<dbReference type="EMBL" id="JAGPYM010000039">
    <property type="protein sequence ID" value="KAH6874448.1"/>
    <property type="molecule type" value="Genomic_DNA"/>
</dbReference>
<dbReference type="InterPro" id="IPR011333">
    <property type="entry name" value="SKP1/BTB/POZ_sf"/>
</dbReference>
<evidence type="ECO:0000313" key="2">
    <source>
        <dbReference type="EMBL" id="KAH6874448.1"/>
    </source>
</evidence>
<organism evidence="2 3">
    <name type="scientific">Thelonectria olida</name>
    <dbReference type="NCBI Taxonomy" id="1576542"/>
    <lineage>
        <taxon>Eukaryota</taxon>
        <taxon>Fungi</taxon>
        <taxon>Dikarya</taxon>
        <taxon>Ascomycota</taxon>
        <taxon>Pezizomycotina</taxon>
        <taxon>Sordariomycetes</taxon>
        <taxon>Hypocreomycetidae</taxon>
        <taxon>Hypocreales</taxon>
        <taxon>Nectriaceae</taxon>
        <taxon>Thelonectria</taxon>
    </lineage>
</organism>
<evidence type="ECO:0000313" key="3">
    <source>
        <dbReference type="Proteomes" id="UP000777438"/>
    </source>
</evidence>
<gene>
    <name evidence="2" type="ORF">B0T10DRAFT_541174</name>
</gene>
<feature type="region of interest" description="Disordered" evidence="1">
    <location>
        <begin position="37"/>
        <end position="57"/>
    </location>
</feature>
<accession>A0A9P8VTJ9</accession>
<feature type="region of interest" description="Disordered" evidence="1">
    <location>
        <begin position="72"/>
        <end position="106"/>
    </location>
</feature>
<feature type="compositionally biased region" description="Polar residues" evidence="1">
    <location>
        <begin position="72"/>
        <end position="81"/>
    </location>
</feature>
<evidence type="ECO:0000256" key="1">
    <source>
        <dbReference type="SAM" id="MobiDB-lite"/>
    </source>
</evidence>
<protein>
    <recommendedName>
        <fullName evidence="4">BTB domain-containing protein</fullName>
    </recommendedName>
</protein>
<dbReference type="Gene3D" id="3.30.710.10">
    <property type="entry name" value="Potassium Channel Kv1.1, Chain A"/>
    <property type="match status" value="1"/>
</dbReference>
<evidence type="ECO:0008006" key="4">
    <source>
        <dbReference type="Google" id="ProtNLM"/>
    </source>
</evidence>
<comment type="caution">
    <text evidence="2">The sequence shown here is derived from an EMBL/GenBank/DDBJ whole genome shotgun (WGS) entry which is preliminary data.</text>
</comment>
<name>A0A9P8VTJ9_9HYPO</name>
<dbReference type="OrthoDB" id="5326346at2759"/>
<sequence>MGTHARVFDDKGDTIITLQTTRRDFYWCQDECGTASYSPTPEEMPKEIPPENLEAGHLGEPLEEGFELNNNARPQSITSSDIKAPDDGSTSLKDPTTLERPTKHGGRMEVQMRVSSRHLGLASPLFQKMFTGPFAEGTADDQGLYQIAATDWDPLGFAILLNIIHGHHRAVPRSLSLDMLAKIALIVDYYQCHEIVEIFADVWMNALGKEPTTYGLDSMLRLLTSWVFSQADTFQKMASLALRHSQGPIKTVNLPIPHDLLSKVESERQASLDDTFSTIYLLFDTLCYQSDCSLECSSLRLGYLTKELCKHNIFSPRATRPFIGYSIEGVKSMIKGFKSPRRSPLYVGRQSEKSCSCNIATKLAPALQRAEEGRLPVFSLGDYRVTTNSKRDELAIR</sequence>
<dbReference type="Proteomes" id="UP000777438">
    <property type="component" value="Unassembled WGS sequence"/>
</dbReference>
<dbReference type="AlphaFoldDB" id="A0A9P8VTJ9"/>
<keyword evidence="3" id="KW-1185">Reference proteome</keyword>
<dbReference type="SUPFAM" id="SSF54695">
    <property type="entry name" value="POZ domain"/>
    <property type="match status" value="1"/>
</dbReference>
<proteinExistence type="predicted"/>
<reference evidence="2 3" key="1">
    <citation type="journal article" date="2021" name="Nat. Commun.">
        <title>Genetic determinants of endophytism in the Arabidopsis root mycobiome.</title>
        <authorList>
            <person name="Mesny F."/>
            <person name="Miyauchi S."/>
            <person name="Thiergart T."/>
            <person name="Pickel B."/>
            <person name="Atanasova L."/>
            <person name="Karlsson M."/>
            <person name="Huettel B."/>
            <person name="Barry K.W."/>
            <person name="Haridas S."/>
            <person name="Chen C."/>
            <person name="Bauer D."/>
            <person name="Andreopoulos W."/>
            <person name="Pangilinan J."/>
            <person name="LaButti K."/>
            <person name="Riley R."/>
            <person name="Lipzen A."/>
            <person name="Clum A."/>
            <person name="Drula E."/>
            <person name="Henrissat B."/>
            <person name="Kohler A."/>
            <person name="Grigoriev I.V."/>
            <person name="Martin F.M."/>
            <person name="Hacquard S."/>
        </authorList>
    </citation>
    <scope>NUCLEOTIDE SEQUENCE [LARGE SCALE GENOMIC DNA]</scope>
    <source>
        <strain evidence="2 3">MPI-CAGE-CH-0241</strain>
    </source>
</reference>